<sequence>MGTRVLVGRAGAGEDRAMGVSALKWQGWLVGLVVLAGLLVFAPLGLYVWASGGGAGGGARAAAAPPPDVRIAECRIDPPSRRVVAVVEGRGEGSYVVTVEFRDSPPPAPGARTARALAALPGLTPDAPSRTEAIGPVWPPLTAPWCGVVGVGRE</sequence>
<accession>A0ABQ3EQY7</accession>
<keyword evidence="1" id="KW-0812">Transmembrane</keyword>
<comment type="caution">
    <text evidence="2">The sequence shown here is derived from an EMBL/GenBank/DDBJ whole genome shotgun (WGS) entry which is preliminary data.</text>
</comment>
<reference evidence="3" key="1">
    <citation type="journal article" date="2019" name="Int. J. Syst. Evol. Microbiol.">
        <title>The Global Catalogue of Microorganisms (GCM) 10K type strain sequencing project: providing services to taxonomists for standard genome sequencing and annotation.</title>
        <authorList>
            <consortium name="The Broad Institute Genomics Platform"/>
            <consortium name="The Broad Institute Genome Sequencing Center for Infectious Disease"/>
            <person name="Wu L."/>
            <person name="Ma J."/>
        </authorList>
    </citation>
    <scope>NUCLEOTIDE SEQUENCE [LARGE SCALE GENOMIC DNA]</scope>
    <source>
        <strain evidence="3">JCM 4738</strain>
    </source>
</reference>
<gene>
    <name evidence="2" type="ORF">GCM10010347_14620</name>
</gene>
<keyword evidence="3" id="KW-1185">Reference proteome</keyword>
<evidence type="ECO:0000256" key="1">
    <source>
        <dbReference type="SAM" id="Phobius"/>
    </source>
</evidence>
<dbReference type="Proteomes" id="UP000642673">
    <property type="component" value="Unassembled WGS sequence"/>
</dbReference>
<evidence type="ECO:0000313" key="2">
    <source>
        <dbReference type="EMBL" id="GHB46081.1"/>
    </source>
</evidence>
<keyword evidence="1" id="KW-0472">Membrane</keyword>
<protein>
    <submittedName>
        <fullName evidence="2">Uncharacterized protein</fullName>
    </submittedName>
</protein>
<organism evidence="2 3">
    <name type="scientific">Streptomyces cirratus</name>
    <dbReference type="NCBI Taxonomy" id="68187"/>
    <lineage>
        <taxon>Bacteria</taxon>
        <taxon>Bacillati</taxon>
        <taxon>Actinomycetota</taxon>
        <taxon>Actinomycetes</taxon>
        <taxon>Kitasatosporales</taxon>
        <taxon>Streptomycetaceae</taxon>
        <taxon>Streptomyces</taxon>
    </lineage>
</organism>
<keyword evidence="1" id="KW-1133">Transmembrane helix</keyword>
<dbReference type="EMBL" id="BMVP01000002">
    <property type="protein sequence ID" value="GHB46081.1"/>
    <property type="molecule type" value="Genomic_DNA"/>
</dbReference>
<name>A0ABQ3EQY7_9ACTN</name>
<proteinExistence type="predicted"/>
<feature type="transmembrane region" description="Helical" evidence="1">
    <location>
        <begin position="28"/>
        <end position="50"/>
    </location>
</feature>
<evidence type="ECO:0000313" key="3">
    <source>
        <dbReference type="Proteomes" id="UP000642673"/>
    </source>
</evidence>